<name>A0A8W8J6K5_MAGGI</name>
<dbReference type="PROSITE" id="PS50222">
    <property type="entry name" value="EF_HAND_2"/>
    <property type="match status" value="3"/>
</dbReference>
<feature type="domain" description="EF-hand" evidence="5">
    <location>
        <begin position="203"/>
        <end position="238"/>
    </location>
</feature>
<dbReference type="PANTHER" id="PTHR23048:SF0">
    <property type="entry name" value="CALMODULIN LIKE 3"/>
    <property type="match status" value="1"/>
</dbReference>
<dbReference type="InterPro" id="IPR011992">
    <property type="entry name" value="EF-hand-dom_pair"/>
</dbReference>
<evidence type="ECO:0000256" key="1">
    <source>
        <dbReference type="ARBA" id="ARBA00022737"/>
    </source>
</evidence>
<dbReference type="AlphaFoldDB" id="A0A8W8J6K5"/>
<dbReference type="PROSITE" id="PS00018">
    <property type="entry name" value="EF_HAND_1"/>
    <property type="match status" value="1"/>
</dbReference>
<dbReference type="GO" id="GO:0016460">
    <property type="term" value="C:myosin II complex"/>
    <property type="evidence" value="ECO:0007669"/>
    <property type="project" value="TreeGrafter"/>
</dbReference>
<dbReference type="SUPFAM" id="SSF47473">
    <property type="entry name" value="EF-hand"/>
    <property type="match status" value="1"/>
</dbReference>
<dbReference type="CDD" id="cd00051">
    <property type="entry name" value="EFh"/>
    <property type="match status" value="1"/>
</dbReference>
<evidence type="ECO:0000259" key="5">
    <source>
        <dbReference type="PROSITE" id="PS50222"/>
    </source>
</evidence>
<dbReference type="EnsemblMetazoa" id="G16950.4">
    <property type="protein sequence ID" value="G16950.4:cds"/>
    <property type="gene ID" value="G16950"/>
</dbReference>
<feature type="region of interest" description="Disordered" evidence="4">
    <location>
        <begin position="1"/>
        <end position="72"/>
    </location>
</feature>
<dbReference type="Pfam" id="PF13499">
    <property type="entry name" value="EF-hand_7"/>
    <property type="match status" value="1"/>
</dbReference>
<feature type="domain" description="EF-hand" evidence="5">
    <location>
        <begin position="277"/>
        <end position="312"/>
    </location>
</feature>
<dbReference type="OrthoDB" id="343296at2759"/>
<accession>A0A8W8J6K5</accession>
<protein>
    <recommendedName>
        <fullName evidence="5">EF-hand domain-containing protein</fullName>
    </recommendedName>
</protein>
<keyword evidence="1" id="KW-0677">Repeat</keyword>
<dbReference type="Gene3D" id="1.10.238.10">
    <property type="entry name" value="EF-hand"/>
    <property type="match status" value="2"/>
</dbReference>
<dbReference type="GO" id="GO:0005509">
    <property type="term" value="F:calcium ion binding"/>
    <property type="evidence" value="ECO:0007669"/>
    <property type="project" value="InterPro"/>
</dbReference>
<dbReference type="FunFam" id="1.10.238.10:FF:000001">
    <property type="entry name" value="Calmodulin 1"/>
    <property type="match status" value="1"/>
</dbReference>
<keyword evidence="7" id="KW-1185">Reference proteome</keyword>
<proteinExistence type="predicted"/>
<evidence type="ECO:0000256" key="3">
    <source>
        <dbReference type="ARBA" id="ARBA00023179"/>
    </source>
</evidence>
<sequence>MEDKEGGGPTTDALPNSAENITHDNKTQDSATLKTADNDTVKEEKQQEDDPEQDNTSPPQQAPEPVEESESLKKMRAELERMRVEDKNREEIAAAKYKEDFRHERNKLEEGRIAQGYMFNPDIRDIKSAIADIMKEERVCMLQRQINALDKEEKQVQEEIDRKYGQLFSTDRKHDLTALANNFFSLPGNAGLPEHITRALTSEEIADLKIVFDLFDVKGRGYVSSNDLKKALAMLGFKASKAVLGNMISEVAGEKKVKVTFKNFLDFIVKSQGDGPDPYGEIKQAFDLLDTNGNGFLTLEDLRDASMECSLNFSNNTLREMLQEADKHGDGKINLADFTDIMLLTSKFKYAS</sequence>
<dbReference type="SMART" id="SM00054">
    <property type="entry name" value="EFh"/>
    <property type="match status" value="3"/>
</dbReference>
<dbReference type="InterPro" id="IPR018247">
    <property type="entry name" value="EF_Hand_1_Ca_BS"/>
</dbReference>
<dbReference type="InterPro" id="IPR002048">
    <property type="entry name" value="EF_hand_dom"/>
</dbReference>
<dbReference type="OMA" id="QCFRILD"/>
<dbReference type="PANTHER" id="PTHR23048">
    <property type="entry name" value="MYOSIN LIGHT CHAIN 1, 3"/>
    <property type="match status" value="1"/>
</dbReference>
<dbReference type="EnsemblMetazoa" id="G16950.3">
    <property type="protein sequence ID" value="G16950.3:cds"/>
    <property type="gene ID" value="G16950"/>
</dbReference>
<evidence type="ECO:0000313" key="6">
    <source>
        <dbReference type="EnsemblMetazoa" id="G16950.2:cds"/>
    </source>
</evidence>
<keyword evidence="3" id="KW-0514">Muscle protein</keyword>
<evidence type="ECO:0000256" key="4">
    <source>
        <dbReference type="SAM" id="MobiDB-lite"/>
    </source>
</evidence>
<feature type="domain" description="EF-hand" evidence="5">
    <location>
        <begin position="313"/>
        <end position="348"/>
    </location>
</feature>
<keyword evidence="2" id="KW-0106">Calcium</keyword>
<dbReference type="InterPro" id="IPR050230">
    <property type="entry name" value="CALM/Myosin/TropC-like"/>
</dbReference>
<organism evidence="6 7">
    <name type="scientific">Magallana gigas</name>
    <name type="common">Pacific oyster</name>
    <name type="synonym">Crassostrea gigas</name>
    <dbReference type="NCBI Taxonomy" id="29159"/>
    <lineage>
        <taxon>Eukaryota</taxon>
        <taxon>Metazoa</taxon>
        <taxon>Spiralia</taxon>
        <taxon>Lophotrochozoa</taxon>
        <taxon>Mollusca</taxon>
        <taxon>Bivalvia</taxon>
        <taxon>Autobranchia</taxon>
        <taxon>Pteriomorphia</taxon>
        <taxon>Ostreida</taxon>
        <taxon>Ostreoidea</taxon>
        <taxon>Ostreidae</taxon>
        <taxon>Magallana</taxon>
    </lineage>
</organism>
<evidence type="ECO:0000313" key="7">
    <source>
        <dbReference type="Proteomes" id="UP000005408"/>
    </source>
</evidence>
<dbReference type="EnsemblMetazoa" id="G16950.2">
    <property type="protein sequence ID" value="G16950.2:cds"/>
    <property type="gene ID" value="G16950"/>
</dbReference>
<dbReference type="Proteomes" id="UP000005408">
    <property type="component" value="Unassembled WGS sequence"/>
</dbReference>
<evidence type="ECO:0000256" key="2">
    <source>
        <dbReference type="ARBA" id="ARBA00022837"/>
    </source>
</evidence>
<reference evidence="6" key="1">
    <citation type="submission" date="2022-08" db="UniProtKB">
        <authorList>
            <consortium name="EnsemblMetazoa"/>
        </authorList>
    </citation>
    <scope>IDENTIFICATION</scope>
    <source>
        <strain evidence="6">05x7-T-G4-1.051#20</strain>
    </source>
</reference>
<dbReference type="EnsemblMetazoa" id="G16950.1">
    <property type="protein sequence ID" value="G16950.1:cds"/>
    <property type="gene ID" value="G16950"/>
</dbReference>
<feature type="compositionally biased region" description="Basic and acidic residues" evidence="4">
    <location>
        <begin position="36"/>
        <end position="45"/>
    </location>
</feature>